<evidence type="ECO:0000259" key="3">
    <source>
        <dbReference type="Pfam" id="PF24035"/>
    </source>
</evidence>
<dbReference type="InterPro" id="IPR055768">
    <property type="entry name" value="DUF7344"/>
</dbReference>
<dbReference type="InterPro" id="IPR036388">
    <property type="entry name" value="WH-like_DNA-bd_sf"/>
</dbReference>
<feature type="transmembrane region" description="Helical" evidence="2">
    <location>
        <begin position="158"/>
        <end position="177"/>
    </location>
</feature>
<gene>
    <name evidence="4" type="ORF">M0R89_02250</name>
</gene>
<dbReference type="Pfam" id="PF24035">
    <property type="entry name" value="DUF7344"/>
    <property type="match status" value="1"/>
</dbReference>
<keyword evidence="2" id="KW-0472">Membrane</keyword>
<dbReference type="KEGG" id="halx:M0R89_02250"/>
<dbReference type="EMBL" id="CP096659">
    <property type="protein sequence ID" value="UPV74902.1"/>
    <property type="molecule type" value="Genomic_DNA"/>
</dbReference>
<feature type="compositionally biased region" description="Polar residues" evidence="1">
    <location>
        <begin position="21"/>
        <end position="32"/>
    </location>
</feature>
<reference evidence="4 5" key="1">
    <citation type="submission" date="2022-04" db="EMBL/GenBank/DDBJ databases">
        <title>Diverse halophilic archaea isolated from saline environments.</title>
        <authorList>
            <person name="Cui H.-L."/>
        </authorList>
    </citation>
    <scope>NUCLEOTIDE SEQUENCE [LARGE SCALE GENOMIC DNA]</scope>
    <source>
        <strain evidence="4 5">XZYJT49</strain>
    </source>
</reference>
<keyword evidence="2" id="KW-1133">Transmembrane helix</keyword>
<accession>A0A8U0HV09</accession>
<feature type="domain" description="DUF7344" evidence="3">
    <location>
        <begin position="54"/>
        <end position="132"/>
    </location>
</feature>
<feature type="region of interest" description="Disordered" evidence="1">
    <location>
        <begin position="1"/>
        <end position="49"/>
    </location>
</feature>
<feature type="transmembrane region" description="Helical" evidence="2">
    <location>
        <begin position="186"/>
        <end position="206"/>
    </location>
</feature>
<feature type="compositionally biased region" description="Low complexity" evidence="1">
    <location>
        <begin position="1"/>
        <end position="13"/>
    </location>
</feature>
<keyword evidence="5" id="KW-1185">Reference proteome</keyword>
<evidence type="ECO:0000313" key="4">
    <source>
        <dbReference type="EMBL" id="UPV74902.1"/>
    </source>
</evidence>
<dbReference type="AlphaFoldDB" id="A0A8U0HV09"/>
<name>A0A8U0HV09_9EURY</name>
<proteinExistence type="predicted"/>
<dbReference type="GeneID" id="72183983"/>
<protein>
    <recommendedName>
        <fullName evidence="3">DUF7344 domain-containing protein</fullName>
    </recommendedName>
</protein>
<evidence type="ECO:0000256" key="1">
    <source>
        <dbReference type="SAM" id="MobiDB-lite"/>
    </source>
</evidence>
<sequence>MSTIGDSSGTGSTEPEETPDQQESAVAEQQVSDIVESESEEEESEPELSRDLVFDVLKNRRRRYALHYLRRAEGSVQLSELAEQVAAWENDIAVDAISAAERKRVYTALYQSHLPKLDDAGIVDYNQNRGIVDLSGAAEQLDVYLDLESQPDIPWCNWYLGLAVGGLGLLTGAWLGLPPFSLVADVLLATAVVAAYGAVAVAHTYYSRHAGGAGETPPEIQES</sequence>
<evidence type="ECO:0000256" key="2">
    <source>
        <dbReference type="SAM" id="Phobius"/>
    </source>
</evidence>
<evidence type="ECO:0000313" key="5">
    <source>
        <dbReference type="Proteomes" id="UP000830729"/>
    </source>
</evidence>
<organism evidence="4 5">
    <name type="scientific">Halorussus limi</name>
    <dbReference type="NCBI Taxonomy" id="2938695"/>
    <lineage>
        <taxon>Archaea</taxon>
        <taxon>Methanobacteriati</taxon>
        <taxon>Methanobacteriota</taxon>
        <taxon>Stenosarchaea group</taxon>
        <taxon>Halobacteria</taxon>
        <taxon>Halobacteriales</taxon>
        <taxon>Haladaptataceae</taxon>
        <taxon>Halorussus</taxon>
    </lineage>
</organism>
<dbReference type="Proteomes" id="UP000830729">
    <property type="component" value="Chromosome"/>
</dbReference>
<dbReference type="RefSeq" id="WP_248650945.1">
    <property type="nucleotide sequence ID" value="NZ_CP096659.1"/>
</dbReference>
<feature type="compositionally biased region" description="Acidic residues" evidence="1">
    <location>
        <begin position="35"/>
        <end position="46"/>
    </location>
</feature>
<keyword evidence="2" id="KW-0812">Transmembrane</keyword>
<dbReference type="Gene3D" id="1.10.10.10">
    <property type="entry name" value="Winged helix-like DNA-binding domain superfamily/Winged helix DNA-binding domain"/>
    <property type="match status" value="1"/>
</dbReference>